<keyword evidence="2" id="KW-0812">Transmembrane</keyword>
<feature type="transmembrane region" description="Helical" evidence="2">
    <location>
        <begin position="120"/>
        <end position="141"/>
    </location>
</feature>
<name>A0AAN7H3K4_9PEZI</name>
<feature type="region of interest" description="Disordered" evidence="1">
    <location>
        <begin position="168"/>
        <end position="202"/>
    </location>
</feature>
<feature type="compositionally biased region" description="Basic and acidic residues" evidence="1">
    <location>
        <begin position="77"/>
        <end position="94"/>
    </location>
</feature>
<feature type="region of interest" description="Disordered" evidence="1">
    <location>
        <begin position="67"/>
        <end position="102"/>
    </location>
</feature>
<reference evidence="3" key="1">
    <citation type="journal article" date="2023" name="Mol. Phylogenet. Evol.">
        <title>Genome-scale phylogeny and comparative genomics of the fungal order Sordariales.</title>
        <authorList>
            <person name="Hensen N."/>
            <person name="Bonometti L."/>
            <person name="Westerberg I."/>
            <person name="Brannstrom I.O."/>
            <person name="Guillou S."/>
            <person name="Cros-Aarteil S."/>
            <person name="Calhoun S."/>
            <person name="Haridas S."/>
            <person name="Kuo A."/>
            <person name="Mondo S."/>
            <person name="Pangilinan J."/>
            <person name="Riley R."/>
            <person name="LaButti K."/>
            <person name="Andreopoulos B."/>
            <person name="Lipzen A."/>
            <person name="Chen C."/>
            <person name="Yan M."/>
            <person name="Daum C."/>
            <person name="Ng V."/>
            <person name="Clum A."/>
            <person name="Steindorff A."/>
            <person name="Ohm R.A."/>
            <person name="Martin F."/>
            <person name="Silar P."/>
            <person name="Natvig D.O."/>
            <person name="Lalanne C."/>
            <person name="Gautier V."/>
            <person name="Ament-Velasquez S.L."/>
            <person name="Kruys A."/>
            <person name="Hutchinson M.I."/>
            <person name="Powell A.J."/>
            <person name="Barry K."/>
            <person name="Miller A.N."/>
            <person name="Grigoriev I.V."/>
            <person name="Debuchy R."/>
            <person name="Gladieux P."/>
            <person name="Hiltunen Thoren M."/>
            <person name="Johannesson H."/>
        </authorList>
    </citation>
    <scope>NUCLEOTIDE SEQUENCE</scope>
    <source>
        <strain evidence="3">CBS 532.94</strain>
    </source>
</reference>
<evidence type="ECO:0000256" key="1">
    <source>
        <dbReference type="SAM" id="MobiDB-lite"/>
    </source>
</evidence>
<organism evidence="3 4">
    <name type="scientific">Achaetomium macrosporum</name>
    <dbReference type="NCBI Taxonomy" id="79813"/>
    <lineage>
        <taxon>Eukaryota</taxon>
        <taxon>Fungi</taxon>
        <taxon>Dikarya</taxon>
        <taxon>Ascomycota</taxon>
        <taxon>Pezizomycotina</taxon>
        <taxon>Sordariomycetes</taxon>
        <taxon>Sordariomycetidae</taxon>
        <taxon>Sordariales</taxon>
        <taxon>Chaetomiaceae</taxon>
        <taxon>Achaetomium</taxon>
    </lineage>
</organism>
<proteinExistence type="predicted"/>
<dbReference type="AlphaFoldDB" id="A0AAN7H3K4"/>
<keyword evidence="4" id="KW-1185">Reference proteome</keyword>
<keyword evidence="2" id="KW-0472">Membrane</keyword>
<feature type="compositionally biased region" description="Basic and acidic residues" evidence="1">
    <location>
        <begin position="27"/>
        <end position="37"/>
    </location>
</feature>
<reference evidence="3" key="2">
    <citation type="submission" date="2023-05" db="EMBL/GenBank/DDBJ databases">
        <authorList>
            <consortium name="Lawrence Berkeley National Laboratory"/>
            <person name="Steindorff A."/>
            <person name="Hensen N."/>
            <person name="Bonometti L."/>
            <person name="Westerberg I."/>
            <person name="Brannstrom I.O."/>
            <person name="Guillou S."/>
            <person name="Cros-Aarteil S."/>
            <person name="Calhoun S."/>
            <person name="Haridas S."/>
            <person name="Kuo A."/>
            <person name="Mondo S."/>
            <person name="Pangilinan J."/>
            <person name="Riley R."/>
            <person name="Labutti K."/>
            <person name="Andreopoulos B."/>
            <person name="Lipzen A."/>
            <person name="Chen C."/>
            <person name="Yanf M."/>
            <person name="Daum C."/>
            <person name="Ng V."/>
            <person name="Clum A."/>
            <person name="Ohm R."/>
            <person name="Martin F."/>
            <person name="Silar P."/>
            <person name="Natvig D."/>
            <person name="Lalanne C."/>
            <person name="Gautier V."/>
            <person name="Ament-Velasquez S.L."/>
            <person name="Kruys A."/>
            <person name="Hutchinson M.I."/>
            <person name="Powell A.J."/>
            <person name="Barry K."/>
            <person name="Miller A.N."/>
            <person name="Grigoriev I.V."/>
            <person name="Debuchy R."/>
            <person name="Gladieux P."/>
            <person name="Thoren M.H."/>
            <person name="Johannesson H."/>
        </authorList>
    </citation>
    <scope>NUCLEOTIDE SEQUENCE</scope>
    <source>
        <strain evidence="3">CBS 532.94</strain>
    </source>
</reference>
<gene>
    <name evidence="3" type="ORF">C8A03DRAFT_19490</name>
</gene>
<protein>
    <submittedName>
        <fullName evidence="3">Uncharacterized protein</fullName>
    </submittedName>
</protein>
<keyword evidence="2" id="KW-1133">Transmembrane helix</keyword>
<accession>A0AAN7H3K4</accession>
<feature type="region of interest" description="Disordered" evidence="1">
    <location>
        <begin position="1"/>
        <end position="50"/>
    </location>
</feature>
<dbReference type="Proteomes" id="UP001303760">
    <property type="component" value="Unassembled WGS sequence"/>
</dbReference>
<dbReference type="EMBL" id="MU860554">
    <property type="protein sequence ID" value="KAK4233446.1"/>
    <property type="molecule type" value="Genomic_DNA"/>
</dbReference>
<evidence type="ECO:0000256" key="2">
    <source>
        <dbReference type="SAM" id="Phobius"/>
    </source>
</evidence>
<evidence type="ECO:0000313" key="3">
    <source>
        <dbReference type="EMBL" id="KAK4233446.1"/>
    </source>
</evidence>
<comment type="caution">
    <text evidence="3">The sequence shown here is derived from an EMBL/GenBank/DDBJ whole genome shotgun (WGS) entry which is preliminary data.</text>
</comment>
<sequence>MSSPAQIAGPNDRPVSKLPGTLPPPREPARAFGREPEYTETQQNPPPQVVCFGPESSAQNVLATSRFGGGDGANEGAFEHDTRSSLRPDIEGNKEPGFNDIPDIEPPELPWYRTISRGRWVAIVICLVGSTAVVLAILGAMNRLSGNNRSATPTADDSETGTQLIAEVTSTSSDSSHSADETATAINTASTSTSTTTSANPTSTIDCTNSSTFITPVTWIGTDLTYTSHFSQDSDPESCCNSCLSHDPGCAGWLYNGTTEFTPCTKIVLNGKQRNGDGDRDETCPQGYTGKTFFSMGNDGSGSVAGLGPCSRMIKIQ</sequence>
<evidence type="ECO:0000313" key="4">
    <source>
        <dbReference type="Proteomes" id="UP001303760"/>
    </source>
</evidence>